<dbReference type="HOGENOM" id="CLU_983035_0_0_5"/>
<dbReference type="GO" id="GO:0003677">
    <property type="term" value="F:DNA binding"/>
    <property type="evidence" value="ECO:0007669"/>
    <property type="project" value="UniProtKB-KW"/>
</dbReference>
<accession>A0A068SZN8</accession>
<evidence type="ECO:0000313" key="3">
    <source>
        <dbReference type="Proteomes" id="UP000028181"/>
    </source>
</evidence>
<sequence>MDFVSSTEDVGRRLRAFRMGAGFTPEELAAKAGVSRAAIYRYESGKPPKVDTLGKIADLLGVSLPTLLGVGVEYIASAVSFFERMRQLEEDVDQITVMFGPISYLLTTDRYDELLPTVLDESIPQDVSDRKTAIREISALMDILKARKETFRRRSPSIVSLVSAAELEEFGRVGFVGAHDHPGVRLSERQAAARAEIEHVVHMLREQPIGVQIGVVIDSMPGASFQIFKRADKAQVAVSPFRLGSFANIRVGVATITAAAEAVQLYGGITDQLWRRSLKGDQAADFIEKTVLKRQAAA</sequence>
<name>A0A068SZN8_NEOGA</name>
<dbReference type="eggNOG" id="COG1396">
    <property type="taxonomic scope" value="Bacteria"/>
</dbReference>
<dbReference type="SMART" id="SM00530">
    <property type="entry name" value="HTH_XRE"/>
    <property type="match status" value="1"/>
</dbReference>
<proteinExistence type="predicted"/>
<dbReference type="SUPFAM" id="SSF47413">
    <property type="entry name" value="lambda repressor-like DNA-binding domains"/>
    <property type="match status" value="1"/>
</dbReference>
<dbReference type="CDD" id="cd00093">
    <property type="entry name" value="HTH_XRE"/>
    <property type="match status" value="1"/>
</dbReference>
<keyword evidence="2" id="KW-0614">Plasmid</keyword>
<dbReference type="PATRIC" id="fig|1028800.3.peg.5243"/>
<organism evidence="2 3">
    <name type="scientific">Neorhizobium galegae bv. orientalis str. HAMBI 540</name>
    <dbReference type="NCBI Taxonomy" id="1028800"/>
    <lineage>
        <taxon>Bacteria</taxon>
        <taxon>Pseudomonadati</taxon>
        <taxon>Pseudomonadota</taxon>
        <taxon>Alphaproteobacteria</taxon>
        <taxon>Hyphomicrobiales</taxon>
        <taxon>Rhizobiaceae</taxon>
        <taxon>Rhizobium/Agrobacterium group</taxon>
        <taxon>Neorhizobium</taxon>
    </lineage>
</organism>
<feature type="domain" description="HTH cro/C1-type" evidence="1">
    <location>
        <begin position="14"/>
        <end position="67"/>
    </location>
</feature>
<dbReference type="Pfam" id="PF01381">
    <property type="entry name" value="HTH_3"/>
    <property type="match status" value="1"/>
</dbReference>
<dbReference type="EMBL" id="HG938354">
    <property type="protein sequence ID" value="CDN51299.1"/>
    <property type="molecule type" value="Genomic_DNA"/>
</dbReference>
<dbReference type="Proteomes" id="UP000028181">
    <property type="component" value="Plasmid pHAMBI540a"/>
</dbReference>
<keyword evidence="2" id="KW-0238">DNA-binding</keyword>
<dbReference type="KEGG" id="ngg:RG540_PA06230"/>
<evidence type="ECO:0000259" key="1">
    <source>
        <dbReference type="PROSITE" id="PS50943"/>
    </source>
</evidence>
<dbReference type="PROSITE" id="PS50943">
    <property type="entry name" value="HTH_CROC1"/>
    <property type="match status" value="1"/>
</dbReference>
<dbReference type="OrthoDB" id="5446846at2"/>
<dbReference type="InterPro" id="IPR001387">
    <property type="entry name" value="Cro/C1-type_HTH"/>
</dbReference>
<protein>
    <submittedName>
        <fullName evidence="2">DNA-binding helix-turn-helix protein</fullName>
    </submittedName>
</protein>
<dbReference type="Gene3D" id="1.10.260.40">
    <property type="entry name" value="lambda repressor-like DNA-binding domains"/>
    <property type="match status" value="1"/>
</dbReference>
<reference evidence="3" key="1">
    <citation type="journal article" date="2014" name="BMC Genomics">
        <title>Genome sequencing of two Neorhizobium galegae strains reveals a noeT gene responsible for the unusual acetylation of the nodulation factors.</title>
        <authorList>
            <person name="Osterman J."/>
            <person name="Marsh J."/>
            <person name="Laine P.K."/>
            <person name="Zeng Z."/>
            <person name="Alatalo E."/>
            <person name="Sullivan J.T."/>
            <person name="Young J.P."/>
            <person name="Thomas-Oates J."/>
            <person name="Paulin L."/>
            <person name="Lindstrom K."/>
        </authorList>
    </citation>
    <scope>NUCLEOTIDE SEQUENCE [LARGE SCALE GENOMIC DNA]</scope>
    <source>
        <strain evidence="3">HAMBI 540</strain>
    </source>
</reference>
<dbReference type="AlphaFoldDB" id="A0A068SZN8"/>
<geneLocation type="plasmid" evidence="3">
    <name>II</name>
</geneLocation>
<evidence type="ECO:0000313" key="2">
    <source>
        <dbReference type="EMBL" id="CDN51299.1"/>
    </source>
</evidence>
<gene>
    <name evidence="2" type="ORF">RG540_PA06230</name>
</gene>
<dbReference type="InterPro" id="IPR010982">
    <property type="entry name" value="Lambda_DNA-bd_dom_sf"/>
</dbReference>
<keyword evidence="3" id="KW-1185">Reference proteome</keyword>